<dbReference type="InParanoid" id="A0A1U7Z150"/>
<name>A0A1U7Z150_NELNU</name>
<organism evidence="10 11">
    <name type="scientific">Nelumbo nucifera</name>
    <name type="common">Sacred lotus</name>
    <dbReference type="NCBI Taxonomy" id="4432"/>
    <lineage>
        <taxon>Eukaryota</taxon>
        <taxon>Viridiplantae</taxon>
        <taxon>Streptophyta</taxon>
        <taxon>Embryophyta</taxon>
        <taxon>Tracheophyta</taxon>
        <taxon>Spermatophyta</taxon>
        <taxon>Magnoliopsida</taxon>
        <taxon>Proteales</taxon>
        <taxon>Nelumbonaceae</taxon>
        <taxon>Nelumbo</taxon>
    </lineage>
</organism>
<proteinExistence type="inferred from homology"/>
<dbReference type="eggNOG" id="KOG2044">
    <property type="taxonomic scope" value="Eukaryota"/>
</dbReference>
<evidence type="ECO:0000313" key="10">
    <source>
        <dbReference type="Proteomes" id="UP000189703"/>
    </source>
</evidence>
<dbReference type="GO" id="GO:0003723">
    <property type="term" value="F:RNA binding"/>
    <property type="evidence" value="ECO:0000318"/>
    <property type="project" value="GO_Central"/>
</dbReference>
<dbReference type="Pfam" id="PF17846">
    <property type="entry name" value="XRN_M"/>
    <property type="match status" value="1"/>
</dbReference>
<feature type="compositionally biased region" description="Polar residues" evidence="7">
    <location>
        <begin position="867"/>
        <end position="884"/>
    </location>
</feature>
<dbReference type="OMA" id="WHEYSGR"/>
<dbReference type="GO" id="GO:0005634">
    <property type="term" value="C:nucleus"/>
    <property type="evidence" value="ECO:0000318"/>
    <property type="project" value="GO_Central"/>
</dbReference>
<dbReference type="STRING" id="4432.A0A1U7Z150"/>
<keyword evidence="5" id="KW-0269">Exonuclease</keyword>
<feature type="region of interest" description="Disordered" evidence="7">
    <location>
        <begin position="818"/>
        <end position="885"/>
    </location>
</feature>
<feature type="region of interest" description="Disordered" evidence="7">
    <location>
        <begin position="936"/>
        <end position="1154"/>
    </location>
</feature>
<feature type="domain" description="Xrn1 helical" evidence="9">
    <location>
        <begin position="322"/>
        <end position="790"/>
    </location>
</feature>
<feature type="compositionally biased region" description="Low complexity" evidence="7">
    <location>
        <begin position="1003"/>
        <end position="1012"/>
    </location>
</feature>
<keyword evidence="10" id="KW-1185">Reference proteome</keyword>
<protein>
    <submittedName>
        <fullName evidence="11">5'-3' exoribonuclease 3-like isoform X1</fullName>
    </submittedName>
</protein>
<dbReference type="GO" id="GO:0006397">
    <property type="term" value="P:mRNA processing"/>
    <property type="evidence" value="ECO:0007669"/>
    <property type="project" value="UniProtKB-KW"/>
</dbReference>
<sequence>MGVPSFYRWLVHKYPSTVVNAVEERGHEIDSSKPNPNGIEFDNLYLDMNGIIHPCFHPEDELFPPTTFQEVFERIFEYIDRLFRIVRPRKLLYMAVDGVAPRAKMNQQRSRRFRAAKDAEMAEVEEERLRQEFELQGKLVLPKQESEVSDSNIITPGTEFMFKLSEALQSYIRSRLNNDPGWKQIKVILSDANVPGEGEHKIMSFIRLQRNLPGYNPNTRHCLHGLDADLIVLALATHEVHFSILREDLLTQEQQPICMKYLESSIGMAESGLVKQSGWFRNINAMEGCRLTHKKPYQFLNIWSLREYLKLDMQISDPPFEVDLERLIDDFIFICFFTGNDFLPHLPTLEIHEGSINLMMSVYKEEFKNLGGYLVDMSRVEDKKCGYVKSKRVEKFILKVGTYEEKIFKKRSELRERRIRKLMREIAEAQDENAQIELEDSVQFASSKNLRLDATNDSLGVTNEATSSLEALGNRDEVVQNTKELNQKLKDYTREKSDLFKQGGFEKDRVKLGTEGWKQRYYKEKFSVEGEADLESKRKEIVEKYTEGLFWVLRYYFSGVSSWTWFYPFHYGPFASDLKGLAQVHPKFKMDCPFKPFDQLMGVLPPRSSSALPRAYRELMISEESNIRDFYPQDFEVDTDGKRYMWQGITKLDFINEHRLVKETKKLEEELEAEEAKRNKESIAKLFLRCIADMGLQALSLYFEQQTSLKKLIKLRKPIDIISSGGLNGFICPCEEASLTISSCSMEELQENLGEDVLCVLYECPENHPHIPRLLEGVTLLDKTITEDDIVKEPLWHEYEGARLPYRLQVSRRYGKEVNNTSCTPDSSSPKEIFKAAGSGRGAGRERGRGRIDSLDSGQRFEPHRGTPSSGNRIHSFGSASVTRESGETFLVSGRGGGHNRASNYDKNFGYGGAINVGNPSAGPYLANRSWKAMGTGPPARGIGRGYGPSGTWQPSHRDSGIGCHSAVGGNSSSSSPSWPSGTRQPRHRDPGCGYHGAVGGNSSSSSPSWPSGTWQPSHRDSAVGGKPSSSPSFANKSWKAVGSESSGGGIGRDRGSGPLDICKPNPRDSGFVSREAIGGKLYSPVSHLPNVSRKAVGSGPSAGGVGRGNGPSEVGKPNQRDSGFSSPRNSSQTSGRKSVPQLSRGASTGRGQQ</sequence>
<dbReference type="FunFam" id="3.40.50.12390:FF:000003">
    <property type="entry name" value="5'-3' exoribonuclease"/>
    <property type="match status" value="1"/>
</dbReference>
<feature type="domain" description="Xrn1 N-terminal" evidence="8">
    <location>
        <begin position="1"/>
        <end position="248"/>
    </location>
</feature>
<dbReference type="GeneID" id="104589954"/>
<evidence type="ECO:0000256" key="3">
    <source>
        <dbReference type="ARBA" id="ARBA00022722"/>
    </source>
</evidence>
<feature type="compositionally biased region" description="Polar residues" evidence="7">
    <location>
        <begin position="818"/>
        <end position="830"/>
    </location>
</feature>
<evidence type="ECO:0000256" key="2">
    <source>
        <dbReference type="ARBA" id="ARBA00022664"/>
    </source>
</evidence>
<feature type="compositionally biased region" description="Gly residues" evidence="7">
    <location>
        <begin position="1101"/>
        <end position="1110"/>
    </location>
</feature>
<evidence type="ECO:0000259" key="9">
    <source>
        <dbReference type="Pfam" id="PF17846"/>
    </source>
</evidence>
<dbReference type="PANTHER" id="PTHR12341">
    <property type="entry name" value="5'-&gt;3' EXORIBONUCLEASE"/>
    <property type="match status" value="1"/>
</dbReference>
<evidence type="ECO:0000256" key="5">
    <source>
        <dbReference type="ARBA" id="ARBA00022839"/>
    </source>
</evidence>
<feature type="coiled-coil region" evidence="6">
    <location>
        <begin position="475"/>
        <end position="502"/>
    </location>
</feature>
<comment type="similarity">
    <text evidence="1">Belongs to the 5'-3' exonuclease family. XRN2/RAT1 subfamily.</text>
</comment>
<keyword evidence="6" id="KW-0175">Coiled coil</keyword>
<keyword evidence="2" id="KW-0507">mRNA processing</keyword>
<evidence type="ECO:0000256" key="4">
    <source>
        <dbReference type="ARBA" id="ARBA00022801"/>
    </source>
</evidence>
<dbReference type="Pfam" id="PF03159">
    <property type="entry name" value="XRN_N"/>
    <property type="match status" value="1"/>
</dbReference>
<dbReference type="InterPro" id="IPR004859">
    <property type="entry name" value="Xrn1_N"/>
</dbReference>
<dbReference type="GO" id="GO:0000956">
    <property type="term" value="P:nuclear-transcribed mRNA catabolic process"/>
    <property type="evidence" value="ECO:0000318"/>
    <property type="project" value="GO_Central"/>
</dbReference>
<dbReference type="Gene3D" id="3.40.50.12390">
    <property type="match status" value="1"/>
</dbReference>
<feature type="compositionally biased region" description="Low complexity" evidence="7">
    <location>
        <begin position="972"/>
        <end position="981"/>
    </location>
</feature>
<dbReference type="Proteomes" id="UP000189703">
    <property type="component" value="Unplaced"/>
</dbReference>
<gene>
    <name evidence="11" type="primary">LOC104589954</name>
</gene>
<feature type="compositionally biased region" description="Basic and acidic residues" evidence="7">
    <location>
        <begin position="843"/>
        <end position="865"/>
    </location>
</feature>
<dbReference type="KEGG" id="nnu:104589954"/>
<reference evidence="11" key="1">
    <citation type="submission" date="2025-08" db="UniProtKB">
        <authorList>
            <consortium name="RefSeq"/>
        </authorList>
    </citation>
    <scope>IDENTIFICATION</scope>
</reference>
<dbReference type="InterPro" id="IPR027073">
    <property type="entry name" value="5_3_exoribonuclease"/>
</dbReference>
<evidence type="ECO:0000256" key="1">
    <source>
        <dbReference type="ARBA" id="ARBA00006994"/>
    </source>
</evidence>
<dbReference type="GO" id="GO:0004534">
    <property type="term" value="F:5'-3' RNA exonuclease activity"/>
    <property type="evidence" value="ECO:0000318"/>
    <property type="project" value="GO_Central"/>
</dbReference>
<dbReference type="Gene3D" id="1.25.40.1050">
    <property type="match status" value="1"/>
</dbReference>
<dbReference type="OrthoDB" id="372487at2759"/>
<dbReference type="CDD" id="cd18673">
    <property type="entry name" value="PIN_XRN1-2-like"/>
    <property type="match status" value="1"/>
</dbReference>
<accession>A0A1U7Z150</accession>
<dbReference type="RefSeq" id="XP_010246744.1">
    <property type="nucleotide sequence ID" value="XM_010248442.2"/>
</dbReference>
<evidence type="ECO:0000256" key="6">
    <source>
        <dbReference type="SAM" id="Coils"/>
    </source>
</evidence>
<evidence type="ECO:0000256" key="7">
    <source>
        <dbReference type="SAM" id="MobiDB-lite"/>
    </source>
</evidence>
<feature type="compositionally biased region" description="Polar residues" evidence="7">
    <location>
        <begin position="1121"/>
        <end position="1154"/>
    </location>
</feature>
<feature type="coiled-coil region" evidence="6">
    <location>
        <begin position="412"/>
        <end position="439"/>
    </location>
</feature>
<dbReference type="AlphaFoldDB" id="A0A1U7Z150"/>
<evidence type="ECO:0000313" key="11">
    <source>
        <dbReference type="RefSeq" id="XP_010246744.1"/>
    </source>
</evidence>
<dbReference type="InterPro" id="IPR041412">
    <property type="entry name" value="Xrn1_helical"/>
</dbReference>
<feature type="coiled-coil region" evidence="6">
    <location>
        <begin position="657"/>
        <end position="686"/>
    </location>
</feature>
<keyword evidence="3" id="KW-0540">Nuclease</keyword>
<keyword evidence="4" id="KW-0378">Hydrolase</keyword>
<evidence type="ECO:0000259" key="8">
    <source>
        <dbReference type="Pfam" id="PF03159"/>
    </source>
</evidence>
<dbReference type="PANTHER" id="PTHR12341:SF62">
    <property type="entry name" value="5'-3' EXORIBONUCLEASE 3-LIKE"/>
    <property type="match status" value="1"/>
</dbReference>